<dbReference type="STRING" id="5454.A0A163INS3"/>
<keyword evidence="3" id="KW-0472">Membrane</keyword>
<dbReference type="Proteomes" id="UP000076837">
    <property type="component" value="Unassembled WGS sequence"/>
</dbReference>
<feature type="transmembrane region" description="Helical" evidence="3">
    <location>
        <begin position="104"/>
        <end position="123"/>
    </location>
</feature>
<dbReference type="PANTHER" id="PTHR33365:SF7">
    <property type="entry name" value="TAT PATHWAY SIGNAL SEQUENCE"/>
    <property type="match status" value="1"/>
</dbReference>
<feature type="region of interest" description="Disordered" evidence="2">
    <location>
        <begin position="323"/>
        <end position="345"/>
    </location>
</feature>
<evidence type="ECO:0000313" key="5">
    <source>
        <dbReference type="Proteomes" id="UP000076837"/>
    </source>
</evidence>
<keyword evidence="3" id="KW-0812">Transmembrane</keyword>
<reference evidence="4 5" key="1">
    <citation type="journal article" date="2016" name="Sci. Rep.">
        <title>Draft genome sequencing and secretome analysis of fungal phytopathogen Ascochyta rabiei provides insight into the necrotrophic effector repertoire.</title>
        <authorList>
            <person name="Verma S."/>
            <person name="Gazara R.K."/>
            <person name="Nizam S."/>
            <person name="Parween S."/>
            <person name="Chattopadhyay D."/>
            <person name="Verma P.K."/>
        </authorList>
    </citation>
    <scope>NUCLEOTIDE SEQUENCE [LARGE SCALE GENOMIC DNA]</scope>
    <source>
        <strain evidence="4 5">ArDII</strain>
    </source>
</reference>
<evidence type="ECO:0000256" key="2">
    <source>
        <dbReference type="SAM" id="MobiDB-lite"/>
    </source>
</evidence>
<dbReference type="Pfam" id="PF11807">
    <property type="entry name" value="UstYa"/>
    <property type="match status" value="1"/>
</dbReference>
<organism evidence="4 5">
    <name type="scientific">Didymella rabiei</name>
    <name type="common">Chickpea ascochyta blight fungus</name>
    <name type="synonym">Mycosphaerella rabiei</name>
    <dbReference type="NCBI Taxonomy" id="5454"/>
    <lineage>
        <taxon>Eukaryota</taxon>
        <taxon>Fungi</taxon>
        <taxon>Dikarya</taxon>
        <taxon>Ascomycota</taxon>
        <taxon>Pezizomycotina</taxon>
        <taxon>Dothideomycetes</taxon>
        <taxon>Pleosporomycetidae</taxon>
        <taxon>Pleosporales</taxon>
        <taxon>Pleosporineae</taxon>
        <taxon>Didymellaceae</taxon>
        <taxon>Ascochyta</taxon>
    </lineage>
</organism>
<evidence type="ECO:0000256" key="3">
    <source>
        <dbReference type="SAM" id="Phobius"/>
    </source>
</evidence>
<protein>
    <recommendedName>
        <fullName evidence="6">Tat pathway signal sequence</fullName>
    </recommendedName>
</protein>
<evidence type="ECO:0008006" key="6">
    <source>
        <dbReference type="Google" id="ProtNLM"/>
    </source>
</evidence>
<dbReference type="AlphaFoldDB" id="A0A163INS3"/>
<sequence>MTTITNDNSNVSKARSQYTRIPVALHLRCSYTSTIHKIDLLTIMAYFGRTKYFPWHTFRSGYTSVSTDTQDSRSSYDKESENGLLQRTRRYEPAPTPVWRQKRLIAGHVVLFMLYFTGIFVVLKNQTRSVNTAIAFSPAADAIQYEDTIFKMEGFIQEGGEYAGRPTPKLDQAWHDLLNAENIKIDTKYMKHYARENIGVAVPEGGGFIGTLNVYHELHCLKRIHQFMYPEYYFKDFSPRQHELNRMHNEHCIDFLRMSAMCHGDIGLITYEWHDNSLIPVANATSHQCVNWDKLDRWTKENTVDMMKPGWLVHPTKGVAYPQGTGDKLGAVDSTPHLQHGGHGH</sequence>
<proteinExistence type="inferred from homology"/>
<dbReference type="PANTHER" id="PTHR33365">
    <property type="entry name" value="YALI0B05434P"/>
    <property type="match status" value="1"/>
</dbReference>
<dbReference type="GO" id="GO:0043386">
    <property type="term" value="P:mycotoxin biosynthetic process"/>
    <property type="evidence" value="ECO:0007669"/>
    <property type="project" value="InterPro"/>
</dbReference>
<keyword evidence="5" id="KW-1185">Reference proteome</keyword>
<dbReference type="InterPro" id="IPR021765">
    <property type="entry name" value="UstYa-like"/>
</dbReference>
<evidence type="ECO:0000313" key="4">
    <source>
        <dbReference type="EMBL" id="KZM25850.1"/>
    </source>
</evidence>
<feature type="compositionally biased region" description="Basic and acidic residues" evidence="2">
    <location>
        <begin position="70"/>
        <end position="81"/>
    </location>
</feature>
<comment type="similarity">
    <text evidence="1">Belongs to the ustYa family.</text>
</comment>
<gene>
    <name evidence="4" type="ORF">ST47_g2867</name>
</gene>
<evidence type="ECO:0000256" key="1">
    <source>
        <dbReference type="ARBA" id="ARBA00035112"/>
    </source>
</evidence>
<keyword evidence="3" id="KW-1133">Transmembrane helix</keyword>
<accession>A0A163INS3</accession>
<comment type="caution">
    <text evidence="4">The sequence shown here is derived from an EMBL/GenBank/DDBJ whole genome shotgun (WGS) entry which is preliminary data.</text>
</comment>
<feature type="region of interest" description="Disordered" evidence="2">
    <location>
        <begin position="63"/>
        <end position="83"/>
    </location>
</feature>
<name>A0A163INS3_DIDRA</name>
<dbReference type="EMBL" id="JYNV01000119">
    <property type="protein sequence ID" value="KZM25850.1"/>
    <property type="molecule type" value="Genomic_DNA"/>
</dbReference>